<organism evidence="4">
    <name type="scientific">Zea mays</name>
    <name type="common">Maize</name>
    <dbReference type="NCBI Taxonomy" id="4577"/>
    <lineage>
        <taxon>Eukaryota</taxon>
        <taxon>Viridiplantae</taxon>
        <taxon>Streptophyta</taxon>
        <taxon>Embryophyta</taxon>
        <taxon>Tracheophyta</taxon>
        <taxon>Spermatophyta</taxon>
        <taxon>Magnoliopsida</taxon>
        <taxon>Liliopsida</taxon>
        <taxon>Poales</taxon>
        <taxon>Poaceae</taxon>
        <taxon>PACMAD clade</taxon>
        <taxon>Panicoideae</taxon>
        <taxon>Andropogonodae</taxon>
        <taxon>Andropogoneae</taxon>
        <taxon>Tripsacinae</taxon>
        <taxon>Zea</taxon>
    </lineage>
</organism>
<dbReference type="OMA" id="YNTRIPK"/>
<reference evidence="4" key="1">
    <citation type="submission" date="2015-12" db="EMBL/GenBank/DDBJ databases">
        <title>Update maize B73 reference genome by single molecule sequencing technologies.</title>
        <authorList>
            <consortium name="Maize Genome Sequencing Project"/>
            <person name="Ware D."/>
        </authorList>
    </citation>
    <scope>NUCLEOTIDE SEQUENCE</scope>
    <source>
        <tissue evidence="4">Seedling</tissue>
    </source>
</reference>
<dbReference type="EMBL" id="CM000781">
    <property type="protein sequence ID" value="AQK67422.1"/>
    <property type="molecule type" value="Genomic_DNA"/>
</dbReference>
<dbReference type="InterPro" id="IPR036345">
    <property type="entry name" value="ExoRNase_PH_dom2_sf"/>
</dbReference>
<accession>A0A1D6GX63</accession>
<name>A0A1D6GX63_MAIZE</name>
<evidence type="ECO:0000313" key="4">
    <source>
        <dbReference type="EMBL" id="AQK67426.1"/>
    </source>
</evidence>
<protein>
    <submittedName>
        <fullName evidence="4">3'-5'-exoribonuclease family protein</fullName>
    </submittedName>
</protein>
<dbReference type="InterPro" id="IPR027408">
    <property type="entry name" value="PNPase/RNase_PH_dom_sf"/>
</dbReference>
<evidence type="ECO:0000256" key="1">
    <source>
        <dbReference type="ARBA" id="ARBA00004604"/>
    </source>
</evidence>
<dbReference type="PANTHER" id="PTHR11097:SF8">
    <property type="entry name" value="EXOSOME COMPLEX COMPONENT RRP42"/>
    <property type="match status" value="1"/>
</dbReference>
<dbReference type="EMBL" id="CM000781">
    <property type="protein sequence ID" value="AQK67426.1"/>
    <property type="molecule type" value="Genomic_DNA"/>
</dbReference>
<evidence type="ECO:0000256" key="2">
    <source>
        <dbReference type="ARBA" id="ARBA00006678"/>
    </source>
</evidence>
<comment type="subcellular location">
    <subcellularLocation>
        <location evidence="1">Nucleus</location>
        <location evidence="1">Nucleolus</location>
    </subcellularLocation>
</comment>
<evidence type="ECO:0000256" key="3">
    <source>
        <dbReference type="ARBA" id="ARBA00022490"/>
    </source>
</evidence>
<keyword evidence="3" id="KW-0963">Cytoplasm</keyword>
<dbReference type="EMBL" id="CM000781">
    <property type="protein sequence ID" value="AQK67425.1"/>
    <property type="molecule type" value="Genomic_DNA"/>
</dbReference>
<comment type="similarity">
    <text evidence="2">Belongs to the RNase PH family.</text>
</comment>
<proteinExistence type="inferred from homology"/>
<dbReference type="PANTHER" id="PTHR11097">
    <property type="entry name" value="EXOSOME COMPLEX EXONUCLEASE RIBOSOMAL RNA PROCESSING PROTEIN"/>
    <property type="match status" value="1"/>
</dbReference>
<dbReference type="InterPro" id="IPR050590">
    <property type="entry name" value="Exosome_comp_Rrp42_subfam"/>
</dbReference>
<dbReference type="SUPFAM" id="SSF55666">
    <property type="entry name" value="Ribonuclease PH domain 2-like"/>
    <property type="match status" value="1"/>
</dbReference>
<dbReference type="Gene3D" id="3.30.230.70">
    <property type="entry name" value="GHMP Kinase, N-terminal domain"/>
    <property type="match status" value="1"/>
</dbReference>
<dbReference type="GO" id="GO:0005730">
    <property type="term" value="C:nucleolus"/>
    <property type="evidence" value="ECO:0007669"/>
    <property type="project" value="UniProtKB-SubCell"/>
</dbReference>
<dbReference type="AlphaFoldDB" id="A0A1D6GX63"/>
<gene>
    <name evidence="4" type="ORF">ZEAMMB73_Zm00001d014882</name>
</gene>
<sequence length="63" mass="6587">MSSAVSVSVNRHGQICGLTKRGGAGLDPSVIFDMISVAKHVSQQFISLLDSEIAAAEAEEEAQ</sequence>